<gene>
    <name evidence="1" type="ORF">UFOPK3522_00895</name>
</gene>
<evidence type="ECO:0000313" key="1">
    <source>
        <dbReference type="EMBL" id="CAB4343976.1"/>
    </source>
</evidence>
<reference evidence="1" key="1">
    <citation type="submission" date="2020-05" db="EMBL/GenBank/DDBJ databases">
        <authorList>
            <person name="Chiriac C."/>
            <person name="Salcher M."/>
            <person name="Ghai R."/>
            <person name="Kavagutti S V."/>
        </authorList>
    </citation>
    <scope>NUCLEOTIDE SEQUENCE</scope>
</reference>
<accession>A0A6J5ZRM5</accession>
<protein>
    <submittedName>
        <fullName evidence="1">Unannotated protein</fullName>
    </submittedName>
</protein>
<dbReference type="EMBL" id="CAESAO010000068">
    <property type="protein sequence ID" value="CAB4343976.1"/>
    <property type="molecule type" value="Genomic_DNA"/>
</dbReference>
<dbReference type="InterPro" id="IPR025534">
    <property type="entry name" value="DUF4420"/>
</dbReference>
<sequence>MNTADLVARFADLPKGAGREEFKAIALSENRRDFLAKAEDGAPVFLLHDSSTAKYVPEINFRHLSAQFHVTCRVMVEAQALENQFCLVSCDGATPALFELFIRCVAGAVEGIPANAGTRELEACIAQLRDLFRALTAPSSRELPGLWAELYVILRCGHSAGALGLWHSDQFDRYDFSSEALCLEVKATVRGTRVHEFALEQLEPPADGVGLVASLLLQPLTGGLGVLDLARRIEEAAPGDAKLRLKLWQNIAAALGTDFSAGLDRQFDMSFADRNLAVYLMADIPRPARPIDPRVTGLRFAVELATVSSSLLGQPLQALARAFEHSI</sequence>
<name>A0A6J5ZRM5_9ZZZZ</name>
<organism evidence="1">
    <name type="scientific">freshwater metagenome</name>
    <dbReference type="NCBI Taxonomy" id="449393"/>
    <lineage>
        <taxon>unclassified sequences</taxon>
        <taxon>metagenomes</taxon>
        <taxon>ecological metagenomes</taxon>
    </lineage>
</organism>
<dbReference type="Pfam" id="PF14390">
    <property type="entry name" value="DUF4420"/>
    <property type="match status" value="1"/>
</dbReference>
<proteinExistence type="predicted"/>
<dbReference type="AlphaFoldDB" id="A0A6J5ZRM5"/>